<accession>A0A919HP07</accession>
<dbReference type="InterPro" id="IPR029510">
    <property type="entry name" value="Ald_DH_CS_GLU"/>
</dbReference>
<dbReference type="InterPro" id="IPR016162">
    <property type="entry name" value="Ald_DH_N"/>
</dbReference>
<gene>
    <name evidence="6" type="ORF">KPZU09_17950</name>
</gene>
<organism evidence="6 7">
    <name type="scientific">Klebsiella pneumoniae</name>
    <dbReference type="NCBI Taxonomy" id="573"/>
    <lineage>
        <taxon>Bacteria</taxon>
        <taxon>Pseudomonadati</taxon>
        <taxon>Pseudomonadota</taxon>
        <taxon>Gammaproteobacteria</taxon>
        <taxon>Enterobacterales</taxon>
        <taxon>Enterobacteriaceae</taxon>
        <taxon>Klebsiella/Raoultella group</taxon>
        <taxon>Klebsiella</taxon>
        <taxon>Klebsiella pneumoniae complex</taxon>
    </lineage>
</organism>
<keyword evidence="2 4" id="KW-0560">Oxidoreductase</keyword>
<evidence type="ECO:0000313" key="7">
    <source>
        <dbReference type="Proteomes" id="UP000655094"/>
    </source>
</evidence>
<sequence>MFNVVTGSGAGCGAALTAHPQVAKVSFTGSTATGKQIARVAADRLTRVTLELGGKNPAIVLKDADPSGLLRG</sequence>
<dbReference type="SUPFAM" id="SSF53720">
    <property type="entry name" value="ALDH-like"/>
    <property type="match status" value="1"/>
</dbReference>
<evidence type="ECO:0000256" key="2">
    <source>
        <dbReference type="ARBA" id="ARBA00023002"/>
    </source>
</evidence>
<comment type="similarity">
    <text evidence="1 4">Belongs to the aldehyde dehydrogenase family.</text>
</comment>
<dbReference type="AlphaFoldDB" id="A0A919HP07"/>
<proteinExistence type="inferred from homology"/>
<name>A0A919HP07_KLEPN</name>
<dbReference type="GO" id="GO:0016491">
    <property type="term" value="F:oxidoreductase activity"/>
    <property type="evidence" value="ECO:0007669"/>
    <property type="project" value="UniProtKB-KW"/>
</dbReference>
<dbReference type="Proteomes" id="UP000655094">
    <property type="component" value="Unassembled WGS sequence"/>
</dbReference>
<dbReference type="InterPro" id="IPR016161">
    <property type="entry name" value="Ald_DH/histidinol_DH"/>
</dbReference>
<feature type="domain" description="Aldehyde dehydrogenase" evidence="5">
    <location>
        <begin position="1"/>
        <end position="66"/>
    </location>
</feature>
<comment type="caution">
    <text evidence="6">The sequence shown here is derived from an EMBL/GenBank/DDBJ whole genome shotgun (WGS) entry which is preliminary data.</text>
</comment>
<reference evidence="6" key="1">
    <citation type="submission" date="2020-10" db="EMBL/GenBank/DDBJ databases">
        <title>Genome Sequence of ESBL Producing Zambian Clinical Strains.</title>
        <authorList>
            <person name="Shawa M."/>
            <person name="Furuta Y."/>
            <person name="Simbotwe M."/>
            <person name="Mulenga E."/>
            <person name="Mubanga M."/>
            <person name="Mulenga G."/>
            <person name="Kaile C."/>
            <person name="Zorigt T."/>
            <person name="Hang'ombe B."/>
            <person name="Higashi H."/>
        </authorList>
    </citation>
    <scope>NUCLEOTIDE SEQUENCE</scope>
    <source>
        <strain evidence="6">Zam_UTH_09</strain>
    </source>
</reference>
<feature type="active site" evidence="3">
    <location>
        <position position="51"/>
    </location>
</feature>
<evidence type="ECO:0000256" key="1">
    <source>
        <dbReference type="ARBA" id="ARBA00009986"/>
    </source>
</evidence>
<evidence type="ECO:0000259" key="5">
    <source>
        <dbReference type="Pfam" id="PF00171"/>
    </source>
</evidence>
<protein>
    <recommendedName>
        <fullName evidence="5">Aldehyde dehydrogenase domain-containing protein</fullName>
    </recommendedName>
</protein>
<evidence type="ECO:0000256" key="4">
    <source>
        <dbReference type="RuleBase" id="RU003345"/>
    </source>
</evidence>
<evidence type="ECO:0000313" key="6">
    <source>
        <dbReference type="EMBL" id="GHK52059.1"/>
    </source>
</evidence>
<evidence type="ECO:0000256" key="3">
    <source>
        <dbReference type="PROSITE-ProRule" id="PRU10007"/>
    </source>
</evidence>
<dbReference type="InterPro" id="IPR015590">
    <property type="entry name" value="Aldehyde_DH_dom"/>
</dbReference>
<dbReference type="EMBL" id="BNFF01000001">
    <property type="protein sequence ID" value="GHK52059.1"/>
    <property type="molecule type" value="Genomic_DNA"/>
</dbReference>
<dbReference type="PROSITE" id="PS00687">
    <property type="entry name" value="ALDEHYDE_DEHYDR_GLU"/>
    <property type="match status" value="1"/>
</dbReference>
<dbReference type="PANTHER" id="PTHR42804">
    <property type="entry name" value="ALDEHYDE DEHYDROGENASE"/>
    <property type="match status" value="1"/>
</dbReference>
<dbReference type="Gene3D" id="3.40.605.10">
    <property type="entry name" value="Aldehyde Dehydrogenase, Chain A, domain 1"/>
    <property type="match status" value="1"/>
</dbReference>
<dbReference type="Pfam" id="PF00171">
    <property type="entry name" value="Aldedh"/>
    <property type="match status" value="1"/>
</dbReference>
<dbReference type="PANTHER" id="PTHR42804:SF1">
    <property type="entry name" value="ALDEHYDE DEHYDROGENASE-RELATED"/>
    <property type="match status" value="1"/>
</dbReference>